<dbReference type="STRING" id="283786.SAMN04487990_11730"/>
<sequence length="146" mass="15943">MKKQFFMTLLVVVGTVLYAPVSAQSLTVSAVEQSIKKDGKYAILVSNARYFQAAVRTGEGLKAKHSTVDFEVVLIGPVVKDLATDESLQSTIEASEKLGIRLVVCEAAMNHLKLKHTDFHSSIAFTPDGFVYLFGLEESGFKTITL</sequence>
<name>A0A1H4BZZ7_BIZPA</name>
<evidence type="ECO:0000313" key="3">
    <source>
        <dbReference type="Proteomes" id="UP000198846"/>
    </source>
</evidence>
<dbReference type="InterPro" id="IPR027396">
    <property type="entry name" value="DsrEFH-like"/>
</dbReference>
<dbReference type="EMBL" id="FNQK01000017">
    <property type="protein sequence ID" value="SEA53696.1"/>
    <property type="molecule type" value="Genomic_DNA"/>
</dbReference>
<dbReference type="RefSeq" id="WP_092135662.1">
    <property type="nucleotide sequence ID" value="NZ_FNQK01000017.1"/>
</dbReference>
<reference evidence="2 3" key="1">
    <citation type="submission" date="2016-10" db="EMBL/GenBank/DDBJ databases">
        <authorList>
            <person name="de Groot N.N."/>
        </authorList>
    </citation>
    <scope>NUCLEOTIDE SEQUENCE [LARGE SCALE GENOMIC DNA]</scope>
    <source>
        <strain evidence="2 3">DSM 23842</strain>
    </source>
</reference>
<keyword evidence="1" id="KW-0732">Signal</keyword>
<accession>A0A1H4BZZ7</accession>
<proteinExistence type="predicted"/>
<dbReference type="Gene3D" id="3.40.1260.10">
    <property type="entry name" value="DsrEFH-like"/>
    <property type="match status" value="1"/>
</dbReference>
<dbReference type="Proteomes" id="UP000198846">
    <property type="component" value="Unassembled WGS sequence"/>
</dbReference>
<dbReference type="AlphaFoldDB" id="A0A1H4BZZ7"/>
<gene>
    <name evidence="2" type="ORF">SAMN04487990_11730</name>
</gene>
<evidence type="ECO:0000313" key="2">
    <source>
        <dbReference type="EMBL" id="SEA53696.1"/>
    </source>
</evidence>
<dbReference type="SUPFAM" id="SSF75169">
    <property type="entry name" value="DsrEFH-like"/>
    <property type="match status" value="1"/>
</dbReference>
<evidence type="ECO:0000256" key="1">
    <source>
        <dbReference type="SAM" id="SignalP"/>
    </source>
</evidence>
<protein>
    <submittedName>
        <fullName evidence="2">DsrE/DsrF-like family protein</fullName>
    </submittedName>
</protein>
<organism evidence="2 3">
    <name type="scientific">Bizionia paragorgiae</name>
    <dbReference type="NCBI Taxonomy" id="283786"/>
    <lineage>
        <taxon>Bacteria</taxon>
        <taxon>Pseudomonadati</taxon>
        <taxon>Bacteroidota</taxon>
        <taxon>Flavobacteriia</taxon>
        <taxon>Flavobacteriales</taxon>
        <taxon>Flavobacteriaceae</taxon>
        <taxon>Bizionia</taxon>
    </lineage>
</organism>
<feature type="chain" id="PRO_5011753960" evidence="1">
    <location>
        <begin position="24"/>
        <end position="146"/>
    </location>
</feature>
<keyword evidence="3" id="KW-1185">Reference proteome</keyword>
<feature type="signal peptide" evidence="1">
    <location>
        <begin position="1"/>
        <end position="23"/>
    </location>
</feature>
<dbReference type="OrthoDB" id="1467432at2"/>